<dbReference type="InterPro" id="IPR029063">
    <property type="entry name" value="SAM-dependent_MTases_sf"/>
</dbReference>
<keyword evidence="7" id="KW-0698">rRNA processing</keyword>
<keyword evidence="5" id="KW-0694">RNA-binding</keyword>
<evidence type="ECO:0000256" key="6">
    <source>
        <dbReference type="ARBA" id="ARBA00024915"/>
    </source>
</evidence>
<sequence length="367" mass="42013">MQSFKGLRSLNPALAPLIAKTGPPTHQYGFRNVVRPQSCQDLIDKLDLKSKYPNSANNLDIIDVFPGYGLFSTMVNFELNPRKHVLMDTNKQYVSMWRNRIDHLRERTGNSENFVLYEKDGYTWETYNDLIEKDKIIQPETRPSSQIHDELLIIGNLTPSKFGEALFAQWLMCCAYGNWMQKYGRVRMLCFATDHTAAKFCAQEKFTKRNKSGIKRDTFTETSVIAVTESKELSEPDGFGFDPTVLIKDQPVILPIKAVLPEGNPVSLLEVNPRDLSKLDIDVDLYEYLLKILMFRSSSLVIESLSHLAPGAEIDLPPKIPNEILQKSTKELSVEEILTVYNVFNNWAFKPSFEEMVSINDVESRRF</sequence>
<dbReference type="Pfam" id="PF00398">
    <property type="entry name" value="RrnaAD"/>
    <property type="match status" value="1"/>
</dbReference>
<comment type="subcellular location">
    <subcellularLocation>
        <location evidence="1">Mitochondrion</location>
    </subcellularLocation>
</comment>
<evidence type="ECO:0000256" key="5">
    <source>
        <dbReference type="ARBA" id="ARBA00022884"/>
    </source>
</evidence>
<organism evidence="8 9">
    <name type="scientific">[Candida] anglica</name>
    <dbReference type="NCBI Taxonomy" id="148631"/>
    <lineage>
        <taxon>Eukaryota</taxon>
        <taxon>Fungi</taxon>
        <taxon>Dikarya</taxon>
        <taxon>Ascomycota</taxon>
        <taxon>Saccharomycotina</taxon>
        <taxon>Pichiomycetes</taxon>
        <taxon>Debaryomycetaceae</taxon>
        <taxon>Kurtzmaniella</taxon>
    </lineage>
</organism>
<name>A0ABP0EB27_9ASCO</name>
<dbReference type="Gene3D" id="1.10.8.100">
    <property type="entry name" value="Ribosomal RNA adenine dimethylase-like, domain 2"/>
    <property type="match status" value="1"/>
</dbReference>
<dbReference type="Gene3D" id="3.40.50.150">
    <property type="entry name" value="Vaccinia Virus protein VP39"/>
    <property type="match status" value="1"/>
</dbReference>
<evidence type="ECO:0000256" key="7">
    <source>
        <dbReference type="RuleBase" id="RU362106"/>
    </source>
</evidence>
<evidence type="ECO:0000256" key="4">
    <source>
        <dbReference type="ARBA" id="ARBA00022691"/>
    </source>
</evidence>
<gene>
    <name evidence="8" type="primary">MTF1</name>
    <name evidence="8" type="ORF">CAAN4_D09098</name>
</gene>
<evidence type="ECO:0000256" key="3">
    <source>
        <dbReference type="ARBA" id="ARBA00022679"/>
    </source>
</evidence>
<dbReference type="SUPFAM" id="SSF53335">
    <property type="entry name" value="S-adenosyl-L-methionine-dependent methyltransferases"/>
    <property type="match status" value="1"/>
</dbReference>
<comment type="function">
    <text evidence="6">Mitochondrial transcription factor that confers selective promoter recognition on the core subunit of the yeast mitochondrial RNA polymerase. Interacts with DNA in a non-specific manner.</text>
</comment>
<accession>A0ABP0EB27</accession>
<keyword evidence="9" id="KW-1185">Reference proteome</keyword>
<dbReference type="PANTHER" id="PTHR11727">
    <property type="entry name" value="DIMETHYLADENOSINE TRANSFERASE"/>
    <property type="match status" value="1"/>
</dbReference>
<dbReference type="EMBL" id="OZ004256">
    <property type="protein sequence ID" value="CAK7904372.1"/>
    <property type="molecule type" value="Genomic_DNA"/>
</dbReference>
<comment type="similarity">
    <text evidence="7">Belongs to the class I-like SAM-binding methyltransferase superfamily. rRNA adenine N(6)-methyltransferase family.</text>
</comment>
<keyword evidence="4 7" id="KW-0949">S-adenosyl-L-methionine</keyword>
<evidence type="ECO:0000256" key="1">
    <source>
        <dbReference type="ARBA" id="ARBA00004173"/>
    </source>
</evidence>
<dbReference type="InterPro" id="IPR023165">
    <property type="entry name" value="rRNA_Ade_diMease-like_C"/>
</dbReference>
<proteinExistence type="inferred from homology"/>
<dbReference type="InterPro" id="IPR001737">
    <property type="entry name" value="KsgA/Erm"/>
</dbReference>
<evidence type="ECO:0000313" key="8">
    <source>
        <dbReference type="EMBL" id="CAK7904372.1"/>
    </source>
</evidence>
<keyword evidence="3 7" id="KW-0808">Transferase</keyword>
<keyword evidence="2 7" id="KW-0489">Methyltransferase</keyword>
<evidence type="ECO:0000313" key="9">
    <source>
        <dbReference type="Proteomes" id="UP001497600"/>
    </source>
</evidence>
<dbReference type="Proteomes" id="UP001497600">
    <property type="component" value="Chromosome D"/>
</dbReference>
<protein>
    <recommendedName>
        <fullName evidence="7">rRNA adenine N(6)-methyltransferase</fullName>
        <ecNumber evidence="7">2.1.1.-</ecNumber>
    </recommendedName>
</protein>
<evidence type="ECO:0000256" key="2">
    <source>
        <dbReference type="ARBA" id="ARBA00022603"/>
    </source>
</evidence>
<reference evidence="8 9" key="1">
    <citation type="submission" date="2024-01" db="EMBL/GenBank/DDBJ databases">
        <authorList>
            <consortium name="Genoscope - CEA"/>
            <person name="William W."/>
        </authorList>
    </citation>
    <scope>NUCLEOTIDE SEQUENCE [LARGE SCALE GENOMIC DNA]</scope>
    <source>
        <strain evidence="8 9">29B2s-10</strain>
    </source>
</reference>
<dbReference type="EC" id="2.1.1.-" evidence="7"/>
<dbReference type="PANTHER" id="PTHR11727:SF17">
    <property type="entry name" value="DIMETHYLADENOSINE TRANSFERASE 1, MITOCHONDRIAL"/>
    <property type="match status" value="1"/>
</dbReference>